<evidence type="ECO:0000256" key="4">
    <source>
        <dbReference type="ARBA" id="ARBA00014232"/>
    </source>
</evidence>
<dbReference type="EMBL" id="VXIS01000192">
    <property type="protein sequence ID" value="KAA8897806.1"/>
    <property type="molecule type" value="Genomic_DNA"/>
</dbReference>
<evidence type="ECO:0000256" key="8">
    <source>
        <dbReference type="ARBA" id="ARBA00022679"/>
    </source>
</evidence>
<feature type="compositionally biased region" description="Pro residues" evidence="15">
    <location>
        <begin position="342"/>
        <end position="352"/>
    </location>
</feature>
<evidence type="ECO:0000256" key="5">
    <source>
        <dbReference type="ARBA" id="ARBA00015413"/>
    </source>
</evidence>
<evidence type="ECO:0000313" key="17">
    <source>
        <dbReference type="EMBL" id="KAA8897806.1"/>
    </source>
</evidence>
<feature type="compositionally biased region" description="Acidic residues" evidence="15">
    <location>
        <begin position="490"/>
        <end position="499"/>
    </location>
</feature>
<evidence type="ECO:0000256" key="13">
    <source>
        <dbReference type="ARBA" id="ARBA00030653"/>
    </source>
</evidence>
<dbReference type="PROSITE" id="PS50280">
    <property type="entry name" value="SET"/>
    <property type="match status" value="1"/>
</dbReference>
<dbReference type="InterPro" id="IPR001214">
    <property type="entry name" value="SET_dom"/>
</dbReference>
<feature type="compositionally biased region" description="Low complexity" evidence="15">
    <location>
        <begin position="648"/>
        <end position="660"/>
    </location>
</feature>
<comment type="function">
    <text evidence="1">Histone methyltransferase that trimethylates 'Lys-20' of histone H4 to form H4K20me3.</text>
</comment>
<evidence type="ECO:0000259" key="16">
    <source>
        <dbReference type="PROSITE" id="PS50280"/>
    </source>
</evidence>
<keyword evidence="18" id="KW-1185">Reference proteome</keyword>
<feature type="compositionally biased region" description="Basic and acidic residues" evidence="15">
    <location>
        <begin position="636"/>
        <end position="647"/>
    </location>
</feature>
<evidence type="ECO:0000256" key="9">
    <source>
        <dbReference type="ARBA" id="ARBA00022691"/>
    </source>
</evidence>
<dbReference type="InterPro" id="IPR039977">
    <property type="entry name" value="Suv4-20/Set9"/>
</dbReference>
<keyword evidence="7" id="KW-0489">Methyltransferase</keyword>
<name>A0A5J5ENY7_9PEZI</name>
<evidence type="ECO:0000256" key="3">
    <source>
        <dbReference type="ARBA" id="ARBA00004286"/>
    </source>
</evidence>
<evidence type="ECO:0000256" key="15">
    <source>
        <dbReference type="SAM" id="MobiDB-lite"/>
    </source>
</evidence>
<keyword evidence="11" id="KW-0539">Nucleus</keyword>
<protein>
    <recommendedName>
        <fullName evidence="5">Histone-lysine N-methyltransferase SET9</fullName>
        <ecNumber evidence="12">2.1.1.372</ecNumber>
    </recommendedName>
    <alternativeName>
        <fullName evidence="4">Histone-lysine N-methyltransferase set9</fullName>
    </alternativeName>
    <alternativeName>
        <fullName evidence="13">SET domain protein 9</fullName>
    </alternativeName>
</protein>
<feature type="compositionally biased region" description="Polar residues" evidence="15">
    <location>
        <begin position="443"/>
        <end position="460"/>
    </location>
</feature>
<feature type="region of interest" description="Disordered" evidence="15">
    <location>
        <begin position="512"/>
        <end position="555"/>
    </location>
</feature>
<dbReference type="InterPro" id="IPR025783">
    <property type="entry name" value="Set9_fungi"/>
</dbReference>
<sequence>MPTPERYQLTLGQLAEFDDLLTDSLVDRVYYWTTIRKMKHTYHPNRGVKTDAVTKIIVNDLVKNKSISTSLQQFLELAGIRNYLSKISKNENLKQDFIKHARRYLSIYLSDSPFEVSATNRYNLTRPEACVLARKLLRQGDTIKYLTGAMVKMSDEEEEAYTQGKTDFSIIYSSRVGGMSLLLGPARFVNHDCQPNARFITTNKDQIHLLVLRDIEVGEEITVSYADDYFGENNCECLCRTCELEVRNGWAPAVKEDVDEDVSSVDMGDAPSAPDMRRTRSKRKSDNTSELPPPPEKKSRRKPEKEAEKEDVLTPPYSDRASSEDPKALKTAVASVKLESKPPTPVHIPPTPTTTNNGTPVPAPLKLVDPDAAETVVAETLLFMSQSPGFIKSTFSPHTTSPRSYGNIPPSRALSYGVNSSIAERSLAESNSFESSGAFPGSFRSSQSNASAFNTTPTTAAVQASIPESAKTMEMDRSATAHKPSTSTTADEDSELSDISDSELARLNQTLDKASPVAQEPVSESGQKKRQRSNEAPNRPRKSTTIPPPLYTEPVRKRVPGDYINFYDSDCIKCTCMDCKEDFIHNDRWYVPRSCRRCERHSKIYGLIWPKTMKRKGDSEEQIEDHRMVQRYITASEHRKEQKRLAEARAAQQQQHQHQPPAKKVKR</sequence>
<dbReference type="InterPro" id="IPR041938">
    <property type="entry name" value="Hist-Lys_N-MTase_N"/>
</dbReference>
<organism evidence="17 18">
    <name type="scientific">Sphaerosporella brunnea</name>
    <dbReference type="NCBI Taxonomy" id="1250544"/>
    <lineage>
        <taxon>Eukaryota</taxon>
        <taxon>Fungi</taxon>
        <taxon>Dikarya</taxon>
        <taxon>Ascomycota</taxon>
        <taxon>Pezizomycotina</taxon>
        <taxon>Pezizomycetes</taxon>
        <taxon>Pezizales</taxon>
        <taxon>Pyronemataceae</taxon>
        <taxon>Sphaerosporella</taxon>
    </lineage>
</organism>
<dbReference type="AlphaFoldDB" id="A0A5J5ENY7"/>
<evidence type="ECO:0000256" key="7">
    <source>
        <dbReference type="ARBA" id="ARBA00022603"/>
    </source>
</evidence>
<dbReference type="InParanoid" id="A0A5J5ENY7"/>
<dbReference type="OrthoDB" id="6627536at2759"/>
<keyword evidence="10" id="KW-0156">Chromatin regulator</keyword>
<comment type="catalytic activity">
    <reaction evidence="14">
        <text>L-lysyl(20)-[histone H4] + 3 S-adenosyl-L-methionine = N(6),N(6),N(6)-trimethyl-L-lysyl(20)-[histone H4] + 3 S-adenosyl-L-homocysteine + 3 H(+)</text>
        <dbReference type="Rhea" id="RHEA:64456"/>
        <dbReference type="Rhea" id="RHEA-COMP:15554"/>
        <dbReference type="Rhea" id="RHEA-COMP:15998"/>
        <dbReference type="ChEBI" id="CHEBI:15378"/>
        <dbReference type="ChEBI" id="CHEBI:29969"/>
        <dbReference type="ChEBI" id="CHEBI:57856"/>
        <dbReference type="ChEBI" id="CHEBI:59789"/>
        <dbReference type="ChEBI" id="CHEBI:61961"/>
        <dbReference type="EC" id="2.1.1.372"/>
    </reaction>
</comment>
<evidence type="ECO:0000313" key="18">
    <source>
        <dbReference type="Proteomes" id="UP000326924"/>
    </source>
</evidence>
<keyword evidence="6" id="KW-0158">Chromosome</keyword>
<feature type="compositionally biased region" description="Polar residues" evidence="15">
    <location>
        <begin position="426"/>
        <end position="435"/>
    </location>
</feature>
<dbReference type="GO" id="GO:0005694">
    <property type="term" value="C:chromosome"/>
    <property type="evidence" value="ECO:0007669"/>
    <property type="project" value="UniProtKB-SubCell"/>
</dbReference>
<evidence type="ECO:0000256" key="11">
    <source>
        <dbReference type="ARBA" id="ARBA00023242"/>
    </source>
</evidence>
<accession>A0A5J5ENY7</accession>
<comment type="caution">
    <text evidence="17">The sequence shown here is derived from an EMBL/GenBank/DDBJ whole genome shotgun (WGS) entry which is preliminary data.</text>
</comment>
<gene>
    <name evidence="17" type="ORF">FN846DRAFT_1023637</name>
</gene>
<evidence type="ECO:0000256" key="6">
    <source>
        <dbReference type="ARBA" id="ARBA00022454"/>
    </source>
</evidence>
<proteinExistence type="predicted"/>
<dbReference type="GO" id="GO:0140943">
    <property type="term" value="F:histone H4K20 trimethyltransferase activity"/>
    <property type="evidence" value="ECO:0007669"/>
    <property type="project" value="UniProtKB-EC"/>
</dbReference>
<evidence type="ECO:0000256" key="10">
    <source>
        <dbReference type="ARBA" id="ARBA00022853"/>
    </source>
</evidence>
<feature type="region of interest" description="Disordered" evidence="15">
    <location>
        <begin position="258"/>
        <end position="366"/>
    </location>
</feature>
<dbReference type="CDD" id="cd10524">
    <property type="entry name" value="SET_Suv4-20-like"/>
    <property type="match status" value="1"/>
</dbReference>
<dbReference type="GO" id="GO:0032259">
    <property type="term" value="P:methylation"/>
    <property type="evidence" value="ECO:0007669"/>
    <property type="project" value="UniProtKB-KW"/>
</dbReference>
<dbReference type="EC" id="2.1.1.372" evidence="12"/>
<dbReference type="InterPro" id="IPR046341">
    <property type="entry name" value="SET_dom_sf"/>
</dbReference>
<dbReference type="PANTHER" id="PTHR12977:SF4">
    <property type="entry name" value="HISTONE-LYSINE N-METHYLTRANSFERASE KMT5B"/>
    <property type="match status" value="1"/>
</dbReference>
<feature type="compositionally biased region" description="Basic and acidic residues" evidence="15">
    <location>
        <begin position="303"/>
        <end position="312"/>
    </location>
</feature>
<dbReference type="PANTHER" id="PTHR12977">
    <property type="entry name" value="SUPPRESSOR OF VARIEGATION 4-20-RELATED"/>
    <property type="match status" value="1"/>
</dbReference>
<evidence type="ECO:0000256" key="1">
    <source>
        <dbReference type="ARBA" id="ARBA00001984"/>
    </source>
</evidence>
<dbReference type="SMART" id="SM00317">
    <property type="entry name" value="SET"/>
    <property type="match status" value="1"/>
</dbReference>
<dbReference type="Proteomes" id="UP000326924">
    <property type="component" value="Unassembled WGS sequence"/>
</dbReference>
<reference evidence="17 18" key="1">
    <citation type="submission" date="2019-09" db="EMBL/GenBank/DDBJ databases">
        <title>Draft genome of the ectomycorrhizal ascomycete Sphaerosporella brunnea.</title>
        <authorList>
            <consortium name="DOE Joint Genome Institute"/>
            <person name="Benucci G.M."/>
            <person name="Marozzi G."/>
            <person name="Antonielli L."/>
            <person name="Sanchez S."/>
            <person name="Marco P."/>
            <person name="Wang X."/>
            <person name="Falini L.B."/>
            <person name="Barry K."/>
            <person name="Haridas S."/>
            <person name="Lipzen A."/>
            <person name="Labutti K."/>
            <person name="Grigoriev I.V."/>
            <person name="Murat C."/>
            <person name="Martin F."/>
            <person name="Albertini E."/>
            <person name="Donnini D."/>
            <person name="Bonito G."/>
        </authorList>
    </citation>
    <scope>NUCLEOTIDE SEQUENCE [LARGE SCALE GENOMIC DNA]</scope>
    <source>
        <strain evidence="17 18">Sb_GMNB300</strain>
    </source>
</reference>
<dbReference type="Gene3D" id="1.10.10.1700">
    <property type="entry name" value="Histone-lysine N-methyltransferase"/>
    <property type="match status" value="1"/>
</dbReference>
<evidence type="ECO:0000256" key="2">
    <source>
        <dbReference type="ARBA" id="ARBA00004123"/>
    </source>
</evidence>
<dbReference type="PROSITE" id="PS51567">
    <property type="entry name" value="SAM_MT43_SUVAR420_1"/>
    <property type="match status" value="1"/>
</dbReference>
<comment type="subcellular location">
    <subcellularLocation>
        <location evidence="3">Chromosome</location>
    </subcellularLocation>
    <subcellularLocation>
        <location evidence="2">Nucleus</location>
    </subcellularLocation>
</comment>
<evidence type="ECO:0000256" key="14">
    <source>
        <dbReference type="ARBA" id="ARBA00048081"/>
    </source>
</evidence>
<feature type="region of interest" description="Disordered" evidence="15">
    <location>
        <begin position="472"/>
        <end position="499"/>
    </location>
</feature>
<feature type="domain" description="SET" evidence="16">
    <location>
        <begin position="112"/>
        <end position="226"/>
    </location>
</feature>
<dbReference type="Pfam" id="PF00856">
    <property type="entry name" value="SET"/>
    <property type="match status" value="1"/>
</dbReference>
<keyword evidence="9" id="KW-0949">S-adenosyl-L-methionine</keyword>
<dbReference type="Gene3D" id="2.170.270.10">
    <property type="entry name" value="SET domain"/>
    <property type="match status" value="1"/>
</dbReference>
<feature type="region of interest" description="Disordered" evidence="15">
    <location>
        <begin position="633"/>
        <end position="667"/>
    </location>
</feature>
<dbReference type="SUPFAM" id="SSF82199">
    <property type="entry name" value="SET domain"/>
    <property type="match status" value="1"/>
</dbReference>
<feature type="region of interest" description="Disordered" evidence="15">
    <location>
        <begin position="426"/>
        <end position="460"/>
    </location>
</feature>
<evidence type="ECO:0000256" key="12">
    <source>
        <dbReference type="ARBA" id="ARBA00024057"/>
    </source>
</evidence>
<dbReference type="GO" id="GO:0005634">
    <property type="term" value="C:nucleus"/>
    <property type="evidence" value="ECO:0007669"/>
    <property type="project" value="UniProtKB-SubCell"/>
</dbReference>
<keyword evidence="8" id="KW-0808">Transferase</keyword>